<dbReference type="SUPFAM" id="SSF75620">
    <property type="entry name" value="Release factor"/>
    <property type="match status" value="1"/>
</dbReference>
<dbReference type="PANTHER" id="PTHR43116">
    <property type="entry name" value="PEPTIDE CHAIN RELEASE FACTOR 2"/>
    <property type="match status" value="1"/>
</dbReference>
<accession>A0A1G2QHE2</accession>
<dbReference type="PROSITE" id="PS00745">
    <property type="entry name" value="RF_PROK_I"/>
    <property type="match status" value="1"/>
</dbReference>
<dbReference type="Pfam" id="PF03462">
    <property type="entry name" value="PCRF"/>
    <property type="match status" value="1"/>
</dbReference>
<dbReference type="Pfam" id="PF00472">
    <property type="entry name" value="RF-1"/>
    <property type="match status" value="1"/>
</dbReference>
<dbReference type="GO" id="GO:0005737">
    <property type="term" value="C:cytoplasm"/>
    <property type="evidence" value="ECO:0007669"/>
    <property type="project" value="UniProtKB-ARBA"/>
</dbReference>
<gene>
    <name evidence="4" type="ORF">A2589_03315</name>
</gene>
<evidence type="ECO:0000313" key="5">
    <source>
        <dbReference type="Proteomes" id="UP000177838"/>
    </source>
</evidence>
<keyword evidence="2" id="KW-0488">Methylation</keyword>
<protein>
    <recommendedName>
        <fullName evidence="3">Prokaryotic-type class I peptide chain release factors domain-containing protein</fullName>
    </recommendedName>
</protein>
<dbReference type="InterPro" id="IPR005139">
    <property type="entry name" value="PCRF"/>
</dbReference>
<evidence type="ECO:0000259" key="3">
    <source>
        <dbReference type="PROSITE" id="PS00745"/>
    </source>
</evidence>
<comment type="similarity">
    <text evidence="1">Belongs to the prokaryotic/mitochondrial release factor family.</text>
</comment>
<dbReference type="SMART" id="SM00937">
    <property type="entry name" value="PCRF"/>
    <property type="match status" value="1"/>
</dbReference>
<comment type="caution">
    <text evidence="4">The sequence shown here is derived from an EMBL/GenBank/DDBJ whole genome shotgun (WGS) entry which is preliminary data.</text>
</comment>
<feature type="domain" description="Prokaryotic-type class I peptide chain release factors" evidence="3">
    <location>
        <begin position="170"/>
        <end position="186"/>
    </location>
</feature>
<dbReference type="Gene3D" id="3.30.70.1660">
    <property type="match status" value="1"/>
</dbReference>
<dbReference type="AlphaFoldDB" id="A0A1G2QHE2"/>
<reference evidence="4 5" key="1">
    <citation type="journal article" date="2016" name="Nat. Commun.">
        <title>Thousands of microbial genomes shed light on interconnected biogeochemical processes in an aquifer system.</title>
        <authorList>
            <person name="Anantharaman K."/>
            <person name="Brown C.T."/>
            <person name="Hug L.A."/>
            <person name="Sharon I."/>
            <person name="Castelle C.J."/>
            <person name="Probst A.J."/>
            <person name="Thomas B.C."/>
            <person name="Singh A."/>
            <person name="Wilkins M.J."/>
            <person name="Karaoz U."/>
            <person name="Brodie E.L."/>
            <person name="Williams K.H."/>
            <person name="Hubbard S.S."/>
            <person name="Banfield J.F."/>
        </authorList>
    </citation>
    <scope>NUCLEOTIDE SEQUENCE [LARGE SCALE GENOMIC DNA]</scope>
</reference>
<sequence length="290" mass="32492">MPDELKQKIADLEASMQASDFWADKEQAQATVAEYQAAKSELAGVGQYDKLNALMTIFAGAGGDDAEDFASILFEMYRKYVDKQGWTLFTLHSNQNDHGGYRNLTFKIEGRGSYGILKNESGVHRLVRISPFNAKKLRHTSFALVEVIPEFPKPETIVIPPDDLEIEFARSSGPGGQNVNKRETAVRIVHKPTGLVAQSDTDRTQEANRRNALAILEGKIFRKQEADRQKAEQGMYVSKTTEIEWGNQIRSYVLHPYKLVKDHRTEVETSDIEGVLEGGLDEFIAAESNL</sequence>
<dbReference type="InterPro" id="IPR045853">
    <property type="entry name" value="Pep_chain_release_fac_I_sf"/>
</dbReference>
<dbReference type="Gene3D" id="3.30.160.20">
    <property type="match status" value="1"/>
</dbReference>
<dbReference type="Proteomes" id="UP000177838">
    <property type="component" value="Unassembled WGS sequence"/>
</dbReference>
<dbReference type="STRING" id="1802439.A2589_03315"/>
<name>A0A1G2QHE2_9BACT</name>
<evidence type="ECO:0000313" key="4">
    <source>
        <dbReference type="EMBL" id="OHA59838.1"/>
    </source>
</evidence>
<dbReference type="EMBL" id="MHTK01000005">
    <property type="protein sequence ID" value="OHA59838.1"/>
    <property type="molecule type" value="Genomic_DNA"/>
</dbReference>
<organism evidence="4 5">
    <name type="scientific">Candidatus Vogelbacteria bacterium RIFOXYD1_FULL_46_19</name>
    <dbReference type="NCBI Taxonomy" id="1802439"/>
    <lineage>
        <taxon>Bacteria</taxon>
        <taxon>Candidatus Vogeliibacteriota</taxon>
    </lineage>
</organism>
<evidence type="ECO:0000256" key="1">
    <source>
        <dbReference type="ARBA" id="ARBA00010835"/>
    </source>
</evidence>
<dbReference type="PANTHER" id="PTHR43116:SF3">
    <property type="entry name" value="CLASS I PEPTIDE CHAIN RELEASE FACTOR"/>
    <property type="match status" value="1"/>
</dbReference>
<dbReference type="GO" id="GO:0003747">
    <property type="term" value="F:translation release factor activity"/>
    <property type="evidence" value="ECO:0007669"/>
    <property type="project" value="InterPro"/>
</dbReference>
<proteinExistence type="inferred from homology"/>
<dbReference type="InterPro" id="IPR000352">
    <property type="entry name" value="Pep_chain_release_fac_I"/>
</dbReference>
<evidence type="ECO:0000256" key="2">
    <source>
        <dbReference type="ARBA" id="ARBA00022481"/>
    </source>
</evidence>